<keyword evidence="1" id="KW-0521">NADP</keyword>
<dbReference type="Pfam" id="PF08240">
    <property type="entry name" value="ADH_N"/>
    <property type="match status" value="1"/>
</dbReference>
<dbReference type="PANTHER" id="PTHR44154">
    <property type="entry name" value="QUINONE OXIDOREDUCTASE"/>
    <property type="match status" value="1"/>
</dbReference>
<evidence type="ECO:0000259" key="2">
    <source>
        <dbReference type="SMART" id="SM00829"/>
    </source>
</evidence>
<feature type="domain" description="Enoyl reductase (ER)" evidence="2">
    <location>
        <begin position="17"/>
        <end position="331"/>
    </location>
</feature>
<sequence>MENSARNMKALVLEQFGAPYILKEIGIPTVDDYQVLVQIKASGINPLDLKIKSGNAGHAKVKLPAIPGVDMAGIVVKVGRNVENFKAGDEVYGLTGGIGGVQGSLAEYASVDPDLLAIKPKNLTMKEAASLPLAFITAWEGLVDRAKVGTAQSVLIHGGAGGVGHIAIQIAKSFGAQVFATGSESQKSILNKLGATAIDYQTETVSDYVDNHTKGEGFDIIFDTLGGTTLDASFQAVKVYTGHVVSILGWGSHSLAPLSFRGATYSGVFTLLPLLSGKGRKHHGEILKEATRLAENGLLKPTLDPKTFTLETIEVAYQAIENRTTSGKVVIEI</sequence>
<dbReference type="Proteomes" id="UP000304900">
    <property type="component" value="Unassembled WGS sequence"/>
</dbReference>
<protein>
    <submittedName>
        <fullName evidence="3">Zinc-dependent alcohol dehydrogenase family protein</fullName>
    </submittedName>
</protein>
<dbReference type="SMART" id="SM00829">
    <property type="entry name" value="PKS_ER"/>
    <property type="match status" value="1"/>
</dbReference>
<dbReference type="AlphaFoldDB" id="A0A4U6D7W1"/>
<dbReference type="SUPFAM" id="SSF51735">
    <property type="entry name" value="NAD(P)-binding Rossmann-fold domains"/>
    <property type="match status" value="1"/>
</dbReference>
<organism evidence="3 4">
    <name type="scientific">Dyadobacter frigoris</name>
    <dbReference type="NCBI Taxonomy" id="2576211"/>
    <lineage>
        <taxon>Bacteria</taxon>
        <taxon>Pseudomonadati</taxon>
        <taxon>Bacteroidota</taxon>
        <taxon>Cytophagia</taxon>
        <taxon>Cytophagales</taxon>
        <taxon>Spirosomataceae</taxon>
        <taxon>Dyadobacter</taxon>
    </lineage>
</organism>
<dbReference type="InterPro" id="IPR051603">
    <property type="entry name" value="Zinc-ADH_QOR/CCCR"/>
</dbReference>
<dbReference type="InterPro" id="IPR036291">
    <property type="entry name" value="NAD(P)-bd_dom_sf"/>
</dbReference>
<dbReference type="PANTHER" id="PTHR44154:SF1">
    <property type="entry name" value="QUINONE OXIDOREDUCTASE"/>
    <property type="match status" value="1"/>
</dbReference>
<dbReference type="CDD" id="cd08272">
    <property type="entry name" value="MDR6"/>
    <property type="match status" value="1"/>
</dbReference>
<dbReference type="InterPro" id="IPR013154">
    <property type="entry name" value="ADH-like_N"/>
</dbReference>
<evidence type="ECO:0000256" key="1">
    <source>
        <dbReference type="ARBA" id="ARBA00022857"/>
    </source>
</evidence>
<accession>A0A4U6D7W1</accession>
<evidence type="ECO:0000313" key="3">
    <source>
        <dbReference type="EMBL" id="TKT93512.1"/>
    </source>
</evidence>
<dbReference type="InterPro" id="IPR011032">
    <property type="entry name" value="GroES-like_sf"/>
</dbReference>
<dbReference type="RefSeq" id="WP_137339187.1">
    <property type="nucleotide sequence ID" value="NZ_BSQH01000017.1"/>
</dbReference>
<proteinExistence type="predicted"/>
<dbReference type="Pfam" id="PF13602">
    <property type="entry name" value="ADH_zinc_N_2"/>
    <property type="match status" value="1"/>
</dbReference>
<name>A0A4U6D7W1_9BACT</name>
<reference evidence="3 4" key="1">
    <citation type="submission" date="2019-05" db="EMBL/GenBank/DDBJ databases">
        <title>Dyadobacter AR-3-8 sp. nov., isolated from arctic soil.</title>
        <authorList>
            <person name="Chaudhary D.K."/>
        </authorList>
    </citation>
    <scope>NUCLEOTIDE SEQUENCE [LARGE SCALE GENOMIC DNA]</scope>
    <source>
        <strain evidence="3 4">AR-3-8</strain>
    </source>
</reference>
<dbReference type="OrthoDB" id="648910at2"/>
<dbReference type="Gene3D" id="3.90.180.10">
    <property type="entry name" value="Medium-chain alcohol dehydrogenases, catalytic domain"/>
    <property type="match status" value="1"/>
</dbReference>
<dbReference type="InterPro" id="IPR020843">
    <property type="entry name" value="ER"/>
</dbReference>
<dbReference type="SUPFAM" id="SSF50129">
    <property type="entry name" value="GroES-like"/>
    <property type="match status" value="1"/>
</dbReference>
<evidence type="ECO:0000313" key="4">
    <source>
        <dbReference type="Proteomes" id="UP000304900"/>
    </source>
</evidence>
<keyword evidence="4" id="KW-1185">Reference proteome</keyword>
<dbReference type="EMBL" id="SZVO01000002">
    <property type="protein sequence ID" value="TKT93512.1"/>
    <property type="molecule type" value="Genomic_DNA"/>
</dbReference>
<gene>
    <name evidence="3" type="ORF">FDK13_06620</name>
</gene>
<comment type="caution">
    <text evidence="3">The sequence shown here is derived from an EMBL/GenBank/DDBJ whole genome shotgun (WGS) entry which is preliminary data.</text>
</comment>
<dbReference type="Gene3D" id="3.40.50.720">
    <property type="entry name" value="NAD(P)-binding Rossmann-like Domain"/>
    <property type="match status" value="1"/>
</dbReference>
<dbReference type="GO" id="GO:0016491">
    <property type="term" value="F:oxidoreductase activity"/>
    <property type="evidence" value="ECO:0007669"/>
    <property type="project" value="InterPro"/>
</dbReference>